<comment type="caution">
    <text evidence="2">The sequence shown here is derived from an EMBL/GenBank/DDBJ whole genome shotgun (WGS) entry which is preliminary data.</text>
</comment>
<organism evidence="2 3">
    <name type="scientific">Centaurea solstitialis</name>
    <name type="common">yellow star-thistle</name>
    <dbReference type="NCBI Taxonomy" id="347529"/>
    <lineage>
        <taxon>Eukaryota</taxon>
        <taxon>Viridiplantae</taxon>
        <taxon>Streptophyta</taxon>
        <taxon>Embryophyta</taxon>
        <taxon>Tracheophyta</taxon>
        <taxon>Spermatophyta</taxon>
        <taxon>Magnoliopsida</taxon>
        <taxon>eudicotyledons</taxon>
        <taxon>Gunneridae</taxon>
        <taxon>Pentapetalae</taxon>
        <taxon>asterids</taxon>
        <taxon>campanulids</taxon>
        <taxon>Asterales</taxon>
        <taxon>Asteraceae</taxon>
        <taxon>Carduoideae</taxon>
        <taxon>Cardueae</taxon>
        <taxon>Centaureinae</taxon>
        <taxon>Centaurea</taxon>
    </lineage>
</organism>
<dbReference type="Gene3D" id="1.10.287.720">
    <property type="entry name" value="Pollen allergen ole e 6"/>
    <property type="match status" value="1"/>
</dbReference>
<dbReference type="PANTHER" id="PTHR35632">
    <property type="entry name" value="MAJOR POLLEN ALLERGEN OLE E 6-LIKE"/>
    <property type="match status" value="1"/>
</dbReference>
<feature type="chain" id="PRO_5041353267" evidence="1">
    <location>
        <begin position="23"/>
        <end position="90"/>
    </location>
</feature>
<sequence>MTSKKYVVMLIVCIVILAVAHADDFEDKPISNAGAPPKADPPKDKCYVDCEKHCIAQGFASSFCTLQCENSCRQGHILHGRRRMSRRMSR</sequence>
<evidence type="ECO:0000256" key="1">
    <source>
        <dbReference type="SAM" id="SignalP"/>
    </source>
</evidence>
<accession>A0AA38SHR1</accession>
<keyword evidence="3" id="KW-1185">Reference proteome</keyword>
<dbReference type="InterPro" id="IPR036466">
    <property type="entry name" value="Pollen_allergen_ole-e-6_sf"/>
</dbReference>
<dbReference type="SUPFAM" id="SSF111388">
    <property type="entry name" value="Pollen allergen ole e 6"/>
    <property type="match status" value="1"/>
</dbReference>
<evidence type="ECO:0000313" key="3">
    <source>
        <dbReference type="Proteomes" id="UP001172457"/>
    </source>
</evidence>
<feature type="signal peptide" evidence="1">
    <location>
        <begin position="1"/>
        <end position="22"/>
    </location>
</feature>
<gene>
    <name evidence="2" type="ORF">OSB04_022736</name>
</gene>
<protein>
    <submittedName>
        <fullName evidence="2">Uncharacterized protein</fullName>
    </submittedName>
</protein>
<dbReference type="InterPro" id="IPR015333">
    <property type="entry name" value="Pollen_allergen_ole-e-6"/>
</dbReference>
<dbReference type="Pfam" id="PF09253">
    <property type="entry name" value="Ole_e_6"/>
    <property type="match status" value="1"/>
</dbReference>
<dbReference type="EMBL" id="JARYMX010000006">
    <property type="protein sequence ID" value="KAJ9543029.1"/>
    <property type="molecule type" value="Genomic_DNA"/>
</dbReference>
<proteinExistence type="predicted"/>
<keyword evidence="1" id="KW-0732">Signal</keyword>
<reference evidence="2" key="1">
    <citation type="submission" date="2023-03" db="EMBL/GenBank/DDBJ databases">
        <title>Chromosome-scale reference genome and RAD-based genetic map of yellow starthistle (Centaurea solstitialis) reveal putative structural variation and QTLs associated with invader traits.</title>
        <authorList>
            <person name="Reatini B."/>
            <person name="Cang F.A."/>
            <person name="Jiang Q."/>
            <person name="Mckibben M.T.W."/>
            <person name="Barker M.S."/>
            <person name="Rieseberg L.H."/>
            <person name="Dlugosch K.M."/>
        </authorList>
    </citation>
    <scope>NUCLEOTIDE SEQUENCE</scope>
    <source>
        <strain evidence="2">CAN-66</strain>
        <tissue evidence="2">Leaf</tissue>
    </source>
</reference>
<dbReference type="PANTHER" id="PTHR35632:SF1">
    <property type="entry name" value="MAJOR POLLEN ALLERGEN OLE E 6-LIKE"/>
    <property type="match status" value="1"/>
</dbReference>
<dbReference type="Proteomes" id="UP001172457">
    <property type="component" value="Chromosome 6"/>
</dbReference>
<name>A0AA38SHR1_9ASTR</name>
<evidence type="ECO:0000313" key="2">
    <source>
        <dbReference type="EMBL" id="KAJ9543029.1"/>
    </source>
</evidence>
<dbReference type="AlphaFoldDB" id="A0AA38SHR1"/>